<reference evidence="2" key="1">
    <citation type="submission" date="2023-07" db="EMBL/GenBank/DDBJ databases">
        <title>Between Cages and Wild: Unraveling the Impact of Captivity on Animal Microbiomes and Antimicrobial Resistance.</title>
        <authorList>
            <person name="Schmartz G.P."/>
            <person name="Rehner J."/>
            <person name="Schuff M.J."/>
            <person name="Becker S.L."/>
            <person name="Kravczyk M."/>
            <person name="Gurevich A."/>
            <person name="Francke R."/>
            <person name="Mueller R."/>
            <person name="Keller V."/>
            <person name="Keller A."/>
        </authorList>
    </citation>
    <scope>NUCLEOTIDE SEQUENCE</scope>
    <source>
        <strain evidence="2">S12M_St_49</strain>
    </source>
</reference>
<dbReference type="Proteomes" id="UP001168575">
    <property type="component" value="Unassembled WGS sequence"/>
</dbReference>
<dbReference type="InterPro" id="IPR036366">
    <property type="entry name" value="PGBDSf"/>
</dbReference>
<gene>
    <name evidence="2" type="ORF">Q3982_05525</name>
</gene>
<evidence type="ECO:0000313" key="2">
    <source>
        <dbReference type="EMBL" id="MDO4842119.1"/>
    </source>
</evidence>
<protein>
    <submittedName>
        <fullName evidence="2">Peptidoglycan-binding protein</fullName>
    </submittedName>
</protein>
<dbReference type="AlphaFoldDB" id="A0AA43RIJ0"/>
<accession>A0AA43RIJ0</accession>
<dbReference type="InterPro" id="IPR002477">
    <property type="entry name" value="Peptidoglycan-bd-like"/>
</dbReference>
<sequence length="249" mass="27426">MTNDFKNINPNDKNAAVKDVQERLCKIDLLSEDDITSVFDEKTIAAVNAFCKENGIAEREFVDAEIWSALVDATYSLGDRSLYLRLPNFKGNDCKELQHILGTLGFSAGPEDGVFGAITEGALRMFQQNMGLPNDGICGALTYQTIRNLHHSWEGKNAYAGQRSLSFARVAQVLEDNTVCLFGTREFTRSVAKRMSNLSIATTPQSKIVSADALSVPPDETMILMQVVLKDEGKPADINIDYSENDSFA</sequence>
<dbReference type="EMBL" id="JAUMVS010000095">
    <property type="protein sequence ID" value="MDO4842119.1"/>
    <property type="molecule type" value="Genomic_DNA"/>
</dbReference>
<evidence type="ECO:0000259" key="1">
    <source>
        <dbReference type="Pfam" id="PF01471"/>
    </source>
</evidence>
<evidence type="ECO:0000313" key="3">
    <source>
        <dbReference type="Proteomes" id="UP001168575"/>
    </source>
</evidence>
<proteinExistence type="predicted"/>
<dbReference type="Pfam" id="PF01471">
    <property type="entry name" value="PG_binding_1"/>
    <property type="match status" value="1"/>
</dbReference>
<dbReference type="Gene3D" id="1.10.101.10">
    <property type="entry name" value="PGBD-like superfamily/PGBD"/>
    <property type="match status" value="2"/>
</dbReference>
<feature type="non-terminal residue" evidence="2">
    <location>
        <position position="249"/>
    </location>
</feature>
<name>A0AA43RIJ0_9ACTN</name>
<organism evidence="2 3">
    <name type="scientific">Phoenicibacter congonensis</name>
    <dbReference type="NCBI Taxonomy" id="1944646"/>
    <lineage>
        <taxon>Bacteria</taxon>
        <taxon>Bacillati</taxon>
        <taxon>Actinomycetota</taxon>
        <taxon>Coriobacteriia</taxon>
        <taxon>Eggerthellales</taxon>
        <taxon>Eggerthellaceae</taxon>
        <taxon>Phoenicibacter</taxon>
    </lineage>
</organism>
<dbReference type="SUPFAM" id="SSF47090">
    <property type="entry name" value="PGBD-like"/>
    <property type="match status" value="2"/>
</dbReference>
<keyword evidence="3" id="KW-1185">Reference proteome</keyword>
<comment type="caution">
    <text evidence="2">The sequence shown here is derived from an EMBL/GenBank/DDBJ whole genome shotgun (WGS) entry which is preliminary data.</text>
</comment>
<feature type="domain" description="Peptidoglycan binding-like" evidence="1">
    <location>
        <begin position="91"/>
        <end position="145"/>
    </location>
</feature>
<dbReference type="InterPro" id="IPR036365">
    <property type="entry name" value="PGBD-like_sf"/>
</dbReference>